<comment type="similarity">
    <text evidence="1 3">Belongs to the short-chain dehydrogenases/reductases (SDR) family.</text>
</comment>
<name>A0A916UBA0_9ACTN</name>
<dbReference type="InterPro" id="IPR036291">
    <property type="entry name" value="NAD(P)-bd_dom_sf"/>
</dbReference>
<gene>
    <name evidence="4" type="ORF">GCM10011410_18090</name>
</gene>
<evidence type="ECO:0000313" key="5">
    <source>
        <dbReference type="Proteomes" id="UP000641514"/>
    </source>
</evidence>
<proteinExistence type="inferred from homology"/>
<sequence>MSDLAQVAIVTGGARGIGEAVVRRFHHLGMHVVVADVLDNEGQQLAAELGTKATFCHLDVRKSEQWAEVVEVSSALGQLSVLVNNAGVLRFGSIEEQDPDEFRFVLDVNLTGAWLGMRACGASLRAVGGVIVNVSSTAGLAGYSHIGAYVASKWALRGITKTAALEFADSGVRVCSVHPGPIRTPMTADFDDSLVVNQPIARFGEPDEVADMVEFVVMKATFTTGAEFVIDGGALTGQALAVPTSAN</sequence>
<evidence type="ECO:0000313" key="4">
    <source>
        <dbReference type="EMBL" id="GGC65915.1"/>
    </source>
</evidence>
<comment type="caution">
    <text evidence="4">The sequence shown here is derived from an EMBL/GenBank/DDBJ whole genome shotgun (WGS) entry which is preliminary data.</text>
</comment>
<evidence type="ECO:0000256" key="1">
    <source>
        <dbReference type="ARBA" id="ARBA00006484"/>
    </source>
</evidence>
<accession>A0A916UBA0</accession>
<dbReference type="PRINTS" id="PR00081">
    <property type="entry name" value="GDHRDH"/>
</dbReference>
<reference evidence="4" key="1">
    <citation type="journal article" date="2014" name="Int. J. Syst. Evol. Microbiol.">
        <title>Complete genome sequence of Corynebacterium casei LMG S-19264T (=DSM 44701T), isolated from a smear-ripened cheese.</title>
        <authorList>
            <consortium name="US DOE Joint Genome Institute (JGI-PGF)"/>
            <person name="Walter F."/>
            <person name="Albersmeier A."/>
            <person name="Kalinowski J."/>
            <person name="Ruckert C."/>
        </authorList>
    </citation>
    <scope>NUCLEOTIDE SEQUENCE</scope>
    <source>
        <strain evidence="4">CGMCC 1.15478</strain>
    </source>
</reference>
<dbReference type="AlphaFoldDB" id="A0A916UBA0"/>
<dbReference type="PRINTS" id="PR00080">
    <property type="entry name" value="SDRFAMILY"/>
</dbReference>
<dbReference type="Pfam" id="PF00106">
    <property type="entry name" value="adh_short"/>
    <property type="match status" value="1"/>
</dbReference>
<reference evidence="4" key="2">
    <citation type="submission" date="2020-09" db="EMBL/GenBank/DDBJ databases">
        <authorList>
            <person name="Sun Q."/>
            <person name="Zhou Y."/>
        </authorList>
    </citation>
    <scope>NUCLEOTIDE SEQUENCE</scope>
    <source>
        <strain evidence="4">CGMCC 1.15478</strain>
    </source>
</reference>
<dbReference type="RefSeq" id="WP_188673485.1">
    <property type="nucleotide sequence ID" value="NZ_BMJH01000002.1"/>
</dbReference>
<dbReference type="Proteomes" id="UP000641514">
    <property type="component" value="Unassembled WGS sequence"/>
</dbReference>
<dbReference type="InterPro" id="IPR020904">
    <property type="entry name" value="Sc_DH/Rdtase_CS"/>
</dbReference>
<dbReference type="Gene3D" id="3.40.50.720">
    <property type="entry name" value="NAD(P)-binding Rossmann-like Domain"/>
    <property type="match status" value="1"/>
</dbReference>
<organism evidence="4 5">
    <name type="scientific">Hoyosella rhizosphaerae</name>
    <dbReference type="NCBI Taxonomy" id="1755582"/>
    <lineage>
        <taxon>Bacteria</taxon>
        <taxon>Bacillati</taxon>
        <taxon>Actinomycetota</taxon>
        <taxon>Actinomycetes</taxon>
        <taxon>Mycobacteriales</taxon>
        <taxon>Hoyosellaceae</taxon>
        <taxon>Hoyosella</taxon>
    </lineage>
</organism>
<dbReference type="PROSITE" id="PS00061">
    <property type="entry name" value="ADH_SHORT"/>
    <property type="match status" value="1"/>
</dbReference>
<dbReference type="FunFam" id="3.40.50.720:FF:000084">
    <property type="entry name" value="Short-chain dehydrogenase reductase"/>
    <property type="match status" value="1"/>
</dbReference>
<keyword evidence="5" id="KW-1185">Reference proteome</keyword>
<dbReference type="PANTHER" id="PTHR42760">
    <property type="entry name" value="SHORT-CHAIN DEHYDROGENASES/REDUCTASES FAMILY MEMBER"/>
    <property type="match status" value="1"/>
</dbReference>
<protein>
    <submittedName>
        <fullName evidence="4">3-alpha-hydroxysteroid dehydrogenase</fullName>
    </submittedName>
</protein>
<dbReference type="GO" id="GO:0016616">
    <property type="term" value="F:oxidoreductase activity, acting on the CH-OH group of donors, NAD or NADP as acceptor"/>
    <property type="evidence" value="ECO:0007669"/>
    <property type="project" value="TreeGrafter"/>
</dbReference>
<dbReference type="PANTHER" id="PTHR42760:SF133">
    <property type="entry name" value="3-OXOACYL-[ACYL-CARRIER-PROTEIN] REDUCTASE"/>
    <property type="match status" value="1"/>
</dbReference>
<keyword evidence="2" id="KW-0560">Oxidoreductase</keyword>
<dbReference type="EMBL" id="BMJH01000002">
    <property type="protein sequence ID" value="GGC65915.1"/>
    <property type="molecule type" value="Genomic_DNA"/>
</dbReference>
<evidence type="ECO:0000256" key="3">
    <source>
        <dbReference type="RuleBase" id="RU000363"/>
    </source>
</evidence>
<evidence type="ECO:0000256" key="2">
    <source>
        <dbReference type="ARBA" id="ARBA00023002"/>
    </source>
</evidence>
<dbReference type="InterPro" id="IPR002347">
    <property type="entry name" value="SDR_fam"/>
</dbReference>
<dbReference type="SUPFAM" id="SSF51735">
    <property type="entry name" value="NAD(P)-binding Rossmann-fold domains"/>
    <property type="match status" value="1"/>
</dbReference>